<accession>A0A7R9LVP2</accession>
<feature type="non-terminal residue" evidence="1">
    <location>
        <position position="169"/>
    </location>
</feature>
<dbReference type="EMBL" id="OC899516">
    <property type="protein sequence ID" value="CAD7648793.1"/>
    <property type="molecule type" value="Genomic_DNA"/>
</dbReference>
<dbReference type="AlphaFoldDB" id="A0A7R9LVP2"/>
<proteinExistence type="predicted"/>
<dbReference type="Proteomes" id="UP000759131">
    <property type="component" value="Unassembled WGS sequence"/>
</dbReference>
<evidence type="ECO:0000313" key="2">
    <source>
        <dbReference type="Proteomes" id="UP000759131"/>
    </source>
</evidence>
<dbReference type="EMBL" id="CAJPIZ010044941">
    <property type="protein sequence ID" value="CAG2122163.1"/>
    <property type="molecule type" value="Genomic_DNA"/>
</dbReference>
<evidence type="ECO:0000313" key="1">
    <source>
        <dbReference type="EMBL" id="CAD7648793.1"/>
    </source>
</evidence>
<gene>
    <name evidence="1" type="ORF">OSB1V03_LOCUS22109</name>
</gene>
<dbReference type="OrthoDB" id="6503837at2759"/>
<name>A0A7R9LVP2_9ACAR</name>
<keyword evidence="2" id="KW-1185">Reference proteome</keyword>
<protein>
    <submittedName>
        <fullName evidence="1">Uncharacterized protein</fullName>
    </submittedName>
</protein>
<reference evidence="1" key="1">
    <citation type="submission" date="2020-11" db="EMBL/GenBank/DDBJ databases">
        <authorList>
            <person name="Tran Van P."/>
        </authorList>
    </citation>
    <scope>NUCLEOTIDE SEQUENCE</scope>
</reference>
<sequence>HHELTYYKSLVDSCKQALLQCQQQPTSGSGVVPAVDRPYPTSTHYTFDWYTTVSLPYSSRLNEKIILSYMPSGHSRSWNDLFMGVFKKKFRNCDVNSLQDVYQIAERCCGPSNSITPVLVGNDSGDIEFPLLDWNEKFSHINNLDASILTANNHFEISNEVPGLVLCRR</sequence>
<organism evidence="1">
    <name type="scientific">Medioppia subpectinata</name>
    <dbReference type="NCBI Taxonomy" id="1979941"/>
    <lineage>
        <taxon>Eukaryota</taxon>
        <taxon>Metazoa</taxon>
        <taxon>Ecdysozoa</taxon>
        <taxon>Arthropoda</taxon>
        <taxon>Chelicerata</taxon>
        <taxon>Arachnida</taxon>
        <taxon>Acari</taxon>
        <taxon>Acariformes</taxon>
        <taxon>Sarcoptiformes</taxon>
        <taxon>Oribatida</taxon>
        <taxon>Brachypylina</taxon>
        <taxon>Oppioidea</taxon>
        <taxon>Oppiidae</taxon>
        <taxon>Medioppia</taxon>
    </lineage>
</organism>
<feature type="non-terminal residue" evidence="1">
    <location>
        <position position="1"/>
    </location>
</feature>